<comment type="similarity">
    <text evidence="1">Belongs to the ABC transporter superfamily.</text>
</comment>
<dbReference type="SUPFAM" id="SSF52540">
    <property type="entry name" value="P-loop containing nucleoside triphosphate hydrolases"/>
    <property type="match status" value="1"/>
</dbReference>
<dbReference type="Gene3D" id="3.40.50.300">
    <property type="entry name" value="P-loop containing nucleotide triphosphate hydrolases"/>
    <property type="match status" value="1"/>
</dbReference>
<keyword evidence="4 6" id="KW-0067">ATP-binding</keyword>
<dbReference type="PANTHER" id="PTHR43335:SF4">
    <property type="entry name" value="ABC TRANSPORTER, ATP-BINDING PROTEIN"/>
    <property type="match status" value="1"/>
</dbReference>
<dbReference type="SMART" id="SM00382">
    <property type="entry name" value="AAA"/>
    <property type="match status" value="1"/>
</dbReference>
<feature type="domain" description="ABC transporter" evidence="5">
    <location>
        <begin position="3"/>
        <end position="232"/>
    </location>
</feature>
<evidence type="ECO:0000313" key="7">
    <source>
        <dbReference type="Proteomes" id="UP000613030"/>
    </source>
</evidence>
<dbReference type="InterPro" id="IPR003593">
    <property type="entry name" value="AAA+_ATPase"/>
</dbReference>
<dbReference type="Proteomes" id="UP000613030">
    <property type="component" value="Unassembled WGS sequence"/>
</dbReference>
<proteinExistence type="inferred from homology"/>
<keyword evidence="3" id="KW-0547">Nucleotide-binding</keyword>
<dbReference type="PANTHER" id="PTHR43335">
    <property type="entry name" value="ABC TRANSPORTER, ATP-BINDING PROTEIN"/>
    <property type="match status" value="1"/>
</dbReference>
<keyword evidence="2" id="KW-0813">Transport</keyword>
<dbReference type="NCBIfam" id="TIGR03522">
    <property type="entry name" value="GldA_ABC_ATP"/>
    <property type="match status" value="1"/>
</dbReference>
<accession>A0ABS1KPT2</accession>
<dbReference type="EMBL" id="JAERRB010000002">
    <property type="protein sequence ID" value="MBL0741237.1"/>
    <property type="molecule type" value="Genomic_DNA"/>
</dbReference>
<dbReference type="GO" id="GO:0005524">
    <property type="term" value="F:ATP binding"/>
    <property type="evidence" value="ECO:0007669"/>
    <property type="project" value="UniProtKB-KW"/>
</dbReference>
<dbReference type="InterPro" id="IPR003439">
    <property type="entry name" value="ABC_transporter-like_ATP-bd"/>
</dbReference>
<dbReference type="InterPro" id="IPR019864">
    <property type="entry name" value="Motility-assoc_ABC_GldA"/>
</dbReference>
<name>A0ABS1KPT2_9BACT</name>
<evidence type="ECO:0000256" key="4">
    <source>
        <dbReference type="ARBA" id="ARBA00022840"/>
    </source>
</evidence>
<dbReference type="InterPro" id="IPR027417">
    <property type="entry name" value="P-loop_NTPase"/>
</dbReference>
<organism evidence="6 7">
    <name type="scientific">Chryseolinea lacunae</name>
    <dbReference type="NCBI Taxonomy" id="2801331"/>
    <lineage>
        <taxon>Bacteria</taxon>
        <taxon>Pseudomonadati</taxon>
        <taxon>Bacteroidota</taxon>
        <taxon>Cytophagia</taxon>
        <taxon>Cytophagales</taxon>
        <taxon>Fulvivirgaceae</taxon>
        <taxon>Chryseolinea</taxon>
    </lineage>
</organism>
<evidence type="ECO:0000256" key="2">
    <source>
        <dbReference type="ARBA" id="ARBA00022448"/>
    </source>
</evidence>
<keyword evidence="7" id="KW-1185">Reference proteome</keyword>
<dbReference type="RefSeq" id="WP_202008593.1">
    <property type="nucleotide sequence ID" value="NZ_JAERRB010000002.1"/>
</dbReference>
<dbReference type="Pfam" id="PF00005">
    <property type="entry name" value="ABC_tran"/>
    <property type="match status" value="1"/>
</dbReference>
<comment type="caution">
    <text evidence="6">The sequence shown here is derived from an EMBL/GenBank/DDBJ whole genome shotgun (WGS) entry which is preliminary data.</text>
</comment>
<dbReference type="CDD" id="cd03230">
    <property type="entry name" value="ABC_DR_subfamily_A"/>
    <property type="match status" value="1"/>
</dbReference>
<dbReference type="PROSITE" id="PS50893">
    <property type="entry name" value="ABC_TRANSPORTER_2"/>
    <property type="match status" value="1"/>
</dbReference>
<gene>
    <name evidence="6" type="primary">gldA</name>
    <name evidence="6" type="ORF">JI741_08395</name>
</gene>
<reference evidence="6 7" key="1">
    <citation type="submission" date="2021-01" db="EMBL/GenBank/DDBJ databases">
        <title>Chryseolinea sp. Jin1 Genome sequencing and assembly.</title>
        <authorList>
            <person name="Kim I."/>
        </authorList>
    </citation>
    <scope>NUCLEOTIDE SEQUENCE [LARGE SCALE GENOMIC DNA]</scope>
    <source>
        <strain evidence="6 7">Jin1</strain>
    </source>
</reference>
<evidence type="ECO:0000256" key="3">
    <source>
        <dbReference type="ARBA" id="ARBA00022741"/>
    </source>
</evidence>
<protein>
    <submittedName>
        <fullName evidence="6">Gliding motility-associated ABC transporter ATP-binding subunit GldA</fullName>
    </submittedName>
</protein>
<evidence type="ECO:0000256" key="1">
    <source>
        <dbReference type="ARBA" id="ARBA00005417"/>
    </source>
</evidence>
<evidence type="ECO:0000313" key="6">
    <source>
        <dbReference type="EMBL" id="MBL0741237.1"/>
    </source>
</evidence>
<evidence type="ECO:0000259" key="5">
    <source>
        <dbReference type="PROSITE" id="PS50893"/>
    </source>
</evidence>
<sequence>MSLAIHQLTKIYGEQKAINNISFTVREGEIVGFLGPNGAGKSSTMKIATGYLPPTAGRVVVGGFDVMEQPMKVKQITGYLPEHNPLYLDLYVHEYLQFIGSLYGLSGNTLKQRTGEIIELCGLGLEQNKRIEALSKGYRQRVGLAQALIHDPRVLILDEPTSGLDPNQLAEIRKLIKDISRNKTVIFSTHIMQEVQALCDRVVVINKGEIVADNSLDALLRQQGNGQTLLAEFEGNVTAAQLGALKGVQQVAVVEGFRFRITTDGIADLRPEIFRFAADNNLSLIGLKQEESSLENIFRELTAAPVSPDASGVTK</sequence>